<keyword evidence="5" id="KW-1185">Reference proteome</keyword>
<reference evidence="4 5" key="1">
    <citation type="submission" date="2017-09" db="EMBL/GenBank/DDBJ databases">
        <title>WGS assembly of Aquilegia coerulea Goldsmith.</title>
        <authorList>
            <person name="Hodges S."/>
            <person name="Kramer E."/>
            <person name="Nordborg M."/>
            <person name="Tomkins J."/>
            <person name="Borevitz J."/>
            <person name="Derieg N."/>
            <person name="Yan J."/>
            <person name="Mihaltcheva S."/>
            <person name="Hayes R.D."/>
            <person name="Rokhsar D."/>
        </authorList>
    </citation>
    <scope>NUCLEOTIDE SEQUENCE [LARGE SCALE GENOMIC DNA]</scope>
    <source>
        <strain evidence="5">cv. Goldsmith</strain>
    </source>
</reference>
<dbReference type="GO" id="GO:0009451">
    <property type="term" value="P:RNA modification"/>
    <property type="evidence" value="ECO:0007669"/>
    <property type="project" value="InterPro"/>
</dbReference>
<evidence type="ECO:0000313" key="5">
    <source>
        <dbReference type="Proteomes" id="UP000230069"/>
    </source>
</evidence>
<organism evidence="4 5">
    <name type="scientific">Aquilegia coerulea</name>
    <name type="common">Rocky mountain columbine</name>
    <dbReference type="NCBI Taxonomy" id="218851"/>
    <lineage>
        <taxon>Eukaryota</taxon>
        <taxon>Viridiplantae</taxon>
        <taxon>Streptophyta</taxon>
        <taxon>Embryophyta</taxon>
        <taxon>Tracheophyta</taxon>
        <taxon>Spermatophyta</taxon>
        <taxon>Magnoliopsida</taxon>
        <taxon>Ranunculales</taxon>
        <taxon>Ranunculaceae</taxon>
        <taxon>Thalictroideae</taxon>
        <taxon>Aquilegia</taxon>
    </lineage>
</organism>
<dbReference type="PANTHER" id="PTHR47926:SF347">
    <property type="entry name" value="PENTATRICOPEPTIDE REPEAT-CONTAINING PROTEIN"/>
    <property type="match status" value="1"/>
</dbReference>
<name>A0A2G5CS89_AQUCA</name>
<evidence type="ECO:0000256" key="2">
    <source>
        <dbReference type="PROSITE-ProRule" id="PRU00708"/>
    </source>
</evidence>
<gene>
    <name evidence="4" type="ORF">AQUCO_03800019v1</name>
</gene>
<accession>A0A2G5CS89</accession>
<feature type="domain" description="DYW" evidence="3">
    <location>
        <begin position="498"/>
        <end position="588"/>
    </location>
</feature>
<feature type="repeat" description="PPR" evidence="2">
    <location>
        <begin position="178"/>
        <end position="208"/>
    </location>
</feature>
<dbReference type="InParanoid" id="A0A2G5CS89"/>
<dbReference type="Pfam" id="PF14432">
    <property type="entry name" value="DYW_deaminase"/>
    <property type="match status" value="1"/>
</dbReference>
<dbReference type="AlphaFoldDB" id="A0A2G5CS89"/>
<dbReference type="Pfam" id="PF13041">
    <property type="entry name" value="PPR_2"/>
    <property type="match status" value="3"/>
</dbReference>
<dbReference type="Pfam" id="PF01535">
    <property type="entry name" value="PPR"/>
    <property type="match status" value="1"/>
</dbReference>
<evidence type="ECO:0000256" key="1">
    <source>
        <dbReference type="ARBA" id="ARBA00022737"/>
    </source>
</evidence>
<dbReference type="InterPro" id="IPR032867">
    <property type="entry name" value="DYW_dom"/>
</dbReference>
<dbReference type="STRING" id="218851.A0A2G5CS89"/>
<feature type="repeat" description="PPR" evidence="2">
    <location>
        <begin position="77"/>
        <end position="111"/>
    </location>
</feature>
<dbReference type="FunFam" id="1.25.40.10:FF:000511">
    <property type="entry name" value="Pentatricopeptide repeat-containing protein"/>
    <property type="match status" value="1"/>
</dbReference>
<dbReference type="OrthoDB" id="185373at2759"/>
<dbReference type="GO" id="GO:0003723">
    <property type="term" value="F:RNA binding"/>
    <property type="evidence" value="ECO:0007669"/>
    <property type="project" value="InterPro"/>
</dbReference>
<dbReference type="NCBIfam" id="TIGR00756">
    <property type="entry name" value="PPR"/>
    <property type="match status" value="3"/>
</dbReference>
<feature type="repeat" description="PPR" evidence="2">
    <location>
        <begin position="280"/>
        <end position="314"/>
    </location>
</feature>
<dbReference type="InterPro" id="IPR011990">
    <property type="entry name" value="TPR-like_helical_dom_sf"/>
</dbReference>
<dbReference type="Proteomes" id="UP000230069">
    <property type="component" value="Unassembled WGS sequence"/>
</dbReference>
<dbReference type="Gene3D" id="1.25.40.10">
    <property type="entry name" value="Tetratricopeptide repeat domain"/>
    <property type="match status" value="3"/>
</dbReference>
<dbReference type="InterPro" id="IPR046848">
    <property type="entry name" value="E_motif"/>
</dbReference>
<dbReference type="GO" id="GO:0008270">
    <property type="term" value="F:zinc ion binding"/>
    <property type="evidence" value="ECO:0007669"/>
    <property type="project" value="InterPro"/>
</dbReference>
<dbReference type="EMBL" id="KZ305055">
    <property type="protein sequence ID" value="PIA34156.1"/>
    <property type="molecule type" value="Genomic_DNA"/>
</dbReference>
<proteinExistence type="predicted"/>
<protein>
    <recommendedName>
        <fullName evidence="3">DYW domain-containing protein</fullName>
    </recommendedName>
</protein>
<dbReference type="Pfam" id="PF20431">
    <property type="entry name" value="E_motif"/>
    <property type="match status" value="1"/>
</dbReference>
<dbReference type="PANTHER" id="PTHR47926">
    <property type="entry name" value="PENTATRICOPEPTIDE REPEAT-CONTAINING PROTEIN"/>
    <property type="match status" value="1"/>
</dbReference>
<evidence type="ECO:0000313" key="4">
    <source>
        <dbReference type="EMBL" id="PIA34156.1"/>
    </source>
</evidence>
<dbReference type="PROSITE" id="PS51375">
    <property type="entry name" value="PPR"/>
    <property type="match status" value="3"/>
</dbReference>
<dbReference type="SUPFAM" id="SSF48452">
    <property type="entry name" value="TPR-like"/>
    <property type="match status" value="1"/>
</dbReference>
<dbReference type="FunFam" id="1.25.40.10:FF:000427">
    <property type="entry name" value="Pentatricopeptide repeat-containing protein chloroplastic"/>
    <property type="match status" value="1"/>
</dbReference>
<dbReference type="InterPro" id="IPR046960">
    <property type="entry name" value="PPR_At4g14850-like_plant"/>
</dbReference>
<dbReference type="InterPro" id="IPR002885">
    <property type="entry name" value="PPR_rpt"/>
</dbReference>
<sequence length="588" mass="67217">MLNSSSSKWFMNRNSMNWLKTHCTTILKTKQAHAFLLRNNFFQQTFAVSKLISFLSLSESGNLTYAQKIFNQIEYPDMFIWNTMIRGYAKSSNPYKAISFYYCMIQSGVLPDNFTYPFVLMGCAKIQEVKLGERFHCEVLKNGFLSDVFVVNGLVQMYVSCGCFEFGCKVFDESSVRDVVTWNVMIGGYCSQGFYEKAFEFFEKMREVDGIKPDDVTMISLVSACAKLGNLEQGRVIHDYAREYKVNRDVVLETALVDMYAKCGSIEFALQVFNGMRVRNVFTWNTIIGGLAMHGHGIHVMRLFERMKCESVIPDDVTFIGLLCACSHTGLVSEGLELFRAMKEDYHIEPRMEHYGCIVDLLCRAKLVDDALAFIENMPFQANSVMWANLHGACSITGNFELAQKVGQRVIELEPDSCGRYVQLSNFYAGIHQWNEAQNIRKQMKSKGIEKAPGCSWIEMNGIVHQFIAGDRSHIQTEKIYMMIEEMCQRVKLAGVHVSGTTHVMFDIEEEEKEHSLFLHSEKLAIAFGLINTPPGSPIQIVKNLRVCNDCHSFIKIISQAFNRTIVARDRSRFHHFREGSCSCRDFW</sequence>
<evidence type="ECO:0000259" key="3">
    <source>
        <dbReference type="Pfam" id="PF14432"/>
    </source>
</evidence>
<keyword evidence="1" id="KW-0677">Repeat</keyword>